<keyword evidence="10" id="KW-1185">Reference proteome</keyword>
<evidence type="ECO:0000313" key="9">
    <source>
        <dbReference type="EMBL" id="KAK4756418.1"/>
    </source>
</evidence>
<dbReference type="FunFam" id="3.90.79.10:FF:000022">
    <property type="entry name" value="Nudix hydrolase 17, mitochondrial"/>
    <property type="match status" value="1"/>
</dbReference>
<name>A0AAN7JWP7_9MYRT</name>
<gene>
    <name evidence="9" type="ORF">SAY87_006545</name>
</gene>
<evidence type="ECO:0000256" key="7">
    <source>
        <dbReference type="ARBA" id="ARBA00023211"/>
    </source>
</evidence>
<evidence type="ECO:0000256" key="4">
    <source>
        <dbReference type="ARBA" id="ARBA00022723"/>
    </source>
</evidence>
<evidence type="ECO:0000256" key="3">
    <source>
        <dbReference type="ARBA" id="ARBA00005582"/>
    </source>
</evidence>
<dbReference type="InterPro" id="IPR000086">
    <property type="entry name" value="NUDIX_hydrolase_dom"/>
</dbReference>
<dbReference type="Gene3D" id="3.90.79.10">
    <property type="entry name" value="Nucleoside Triphosphate Pyrophosphohydrolase"/>
    <property type="match status" value="1"/>
</dbReference>
<dbReference type="PANTHER" id="PTHR12629">
    <property type="entry name" value="DIPHOSPHOINOSITOL POLYPHOSPHATE PHOSPHOHYDROLASE"/>
    <property type="match status" value="1"/>
</dbReference>
<dbReference type="PANTHER" id="PTHR12629:SF15">
    <property type="entry name" value="NUDIX HYDROLASE 4"/>
    <property type="match status" value="1"/>
</dbReference>
<dbReference type="PROSITE" id="PS00893">
    <property type="entry name" value="NUDIX_BOX"/>
    <property type="match status" value="1"/>
</dbReference>
<accession>A0AAN7JWP7</accession>
<comment type="cofactor">
    <cofactor evidence="1">
        <name>Mn(2+)</name>
        <dbReference type="ChEBI" id="CHEBI:29035"/>
    </cofactor>
</comment>
<evidence type="ECO:0000313" key="10">
    <source>
        <dbReference type="Proteomes" id="UP001345219"/>
    </source>
</evidence>
<comment type="cofactor">
    <cofactor evidence="2">
        <name>Mg(2+)</name>
        <dbReference type="ChEBI" id="CHEBI:18420"/>
    </cofactor>
</comment>
<keyword evidence="4" id="KW-0479">Metal-binding</keyword>
<organism evidence="9 10">
    <name type="scientific">Trapa incisa</name>
    <dbReference type="NCBI Taxonomy" id="236973"/>
    <lineage>
        <taxon>Eukaryota</taxon>
        <taxon>Viridiplantae</taxon>
        <taxon>Streptophyta</taxon>
        <taxon>Embryophyta</taxon>
        <taxon>Tracheophyta</taxon>
        <taxon>Spermatophyta</taxon>
        <taxon>Magnoliopsida</taxon>
        <taxon>eudicotyledons</taxon>
        <taxon>Gunneridae</taxon>
        <taxon>Pentapetalae</taxon>
        <taxon>rosids</taxon>
        <taxon>malvids</taxon>
        <taxon>Myrtales</taxon>
        <taxon>Lythraceae</taxon>
        <taxon>Trapa</taxon>
    </lineage>
</organism>
<dbReference type="EMBL" id="JAXIOK010000013">
    <property type="protein sequence ID" value="KAK4756418.1"/>
    <property type="molecule type" value="Genomic_DNA"/>
</dbReference>
<feature type="domain" description="Nudix hydrolase" evidence="8">
    <location>
        <begin position="48"/>
        <end position="186"/>
    </location>
</feature>
<sequence>MGLFLSRKLANILISFYWKKVKIAGVQIEEMVSLASRTGRHLQRYDKGCRQVVGCIPYRYRKNSTSDGVAAEGELEVLLISSQKGNAMMFPKGGWETDESMEEAALRETIEEAGVKGEVQKSLGHWRYKSKSQGTYHDGFMFPLLVNEQLESWPEKNFRQRNWVSASEAKDICQHGWMKEALEVLVSRETCMKVEATGA</sequence>
<proteinExistence type="inferred from homology"/>
<keyword evidence="7" id="KW-0464">Manganese</keyword>
<comment type="caution">
    <text evidence="9">The sequence shown here is derived from an EMBL/GenBank/DDBJ whole genome shotgun (WGS) entry which is preliminary data.</text>
</comment>
<evidence type="ECO:0000256" key="2">
    <source>
        <dbReference type="ARBA" id="ARBA00001946"/>
    </source>
</evidence>
<evidence type="ECO:0000259" key="8">
    <source>
        <dbReference type="PROSITE" id="PS51462"/>
    </source>
</evidence>
<dbReference type="SUPFAM" id="SSF55811">
    <property type="entry name" value="Nudix"/>
    <property type="match status" value="1"/>
</dbReference>
<keyword evidence="5" id="KW-0378">Hydrolase</keyword>
<dbReference type="PROSITE" id="PS51462">
    <property type="entry name" value="NUDIX"/>
    <property type="match status" value="1"/>
</dbReference>
<protein>
    <recommendedName>
        <fullName evidence="8">Nudix hydrolase domain-containing protein</fullName>
    </recommendedName>
</protein>
<reference evidence="9 10" key="1">
    <citation type="journal article" date="2023" name="Hortic Res">
        <title>Pangenome of water caltrop reveals structural variations and asymmetric subgenome divergence after allopolyploidization.</title>
        <authorList>
            <person name="Zhang X."/>
            <person name="Chen Y."/>
            <person name="Wang L."/>
            <person name="Yuan Y."/>
            <person name="Fang M."/>
            <person name="Shi L."/>
            <person name="Lu R."/>
            <person name="Comes H.P."/>
            <person name="Ma Y."/>
            <person name="Chen Y."/>
            <person name="Huang G."/>
            <person name="Zhou Y."/>
            <person name="Zheng Z."/>
            <person name="Qiu Y."/>
        </authorList>
    </citation>
    <scope>NUCLEOTIDE SEQUENCE [LARGE SCALE GENOMIC DNA]</scope>
    <source>
        <tissue evidence="9">Roots</tissue>
    </source>
</reference>
<dbReference type="AlphaFoldDB" id="A0AAN7JWP7"/>
<dbReference type="GO" id="GO:0046872">
    <property type="term" value="F:metal ion binding"/>
    <property type="evidence" value="ECO:0007669"/>
    <property type="project" value="UniProtKB-KW"/>
</dbReference>
<dbReference type="Proteomes" id="UP001345219">
    <property type="component" value="Chromosome 6"/>
</dbReference>
<dbReference type="InterPro" id="IPR015797">
    <property type="entry name" value="NUDIX_hydrolase-like_dom_sf"/>
</dbReference>
<dbReference type="InterPro" id="IPR047198">
    <property type="entry name" value="DDP-like_NUDIX"/>
</dbReference>
<dbReference type="GO" id="GO:0005737">
    <property type="term" value="C:cytoplasm"/>
    <property type="evidence" value="ECO:0007669"/>
    <property type="project" value="TreeGrafter"/>
</dbReference>
<dbReference type="InterPro" id="IPR020084">
    <property type="entry name" value="NUDIX_hydrolase_CS"/>
</dbReference>
<keyword evidence="6" id="KW-0460">Magnesium</keyword>
<dbReference type="GO" id="GO:0005634">
    <property type="term" value="C:nucleus"/>
    <property type="evidence" value="ECO:0007669"/>
    <property type="project" value="TreeGrafter"/>
</dbReference>
<evidence type="ECO:0000256" key="6">
    <source>
        <dbReference type="ARBA" id="ARBA00022842"/>
    </source>
</evidence>
<dbReference type="GO" id="GO:0016462">
    <property type="term" value="F:pyrophosphatase activity"/>
    <property type="evidence" value="ECO:0007669"/>
    <property type="project" value="InterPro"/>
</dbReference>
<dbReference type="Pfam" id="PF00293">
    <property type="entry name" value="NUDIX"/>
    <property type="match status" value="1"/>
</dbReference>
<evidence type="ECO:0000256" key="1">
    <source>
        <dbReference type="ARBA" id="ARBA00001936"/>
    </source>
</evidence>
<dbReference type="CDD" id="cd04666">
    <property type="entry name" value="NUDIX_DIPP2_like_Nudt4"/>
    <property type="match status" value="1"/>
</dbReference>
<evidence type="ECO:0000256" key="5">
    <source>
        <dbReference type="ARBA" id="ARBA00022801"/>
    </source>
</evidence>
<comment type="similarity">
    <text evidence="3">Belongs to the Nudix hydrolase family.</text>
</comment>